<dbReference type="EMBL" id="JARKIB010000076">
    <property type="protein sequence ID" value="KAJ7747559.1"/>
    <property type="molecule type" value="Genomic_DNA"/>
</dbReference>
<name>A0AAD7IRB0_9AGAR</name>
<dbReference type="SUPFAM" id="SSF56219">
    <property type="entry name" value="DNase I-like"/>
    <property type="match status" value="1"/>
</dbReference>
<evidence type="ECO:0008006" key="3">
    <source>
        <dbReference type="Google" id="ProtNLM"/>
    </source>
</evidence>
<feature type="non-terminal residue" evidence="1">
    <location>
        <position position="175"/>
    </location>
</feature>
<evidence type="ECO:0000313" key="1">
    <source>
        <dbReference type="EMBL" id="KAJ7747559.1"/>
    </source>
</evidence>
<evidence type="ECO:0000313" key="2">
    <source>
        <dbReference type="Proteomes" id="UP001215598"/>
    </source>
</evidence>
<sequence>MALPKDVATLCAKGTGNLTRPDNVFVSAELLDRFISCDAYPHLTPGTTDHFPIISEIDVVVQRTETVDRWNWRAANWEEMEKMLAAELEAVEVVEGYAGVVEVEMALEELDGIIWRCVKEHVPIAKVSPHSKRWWTTELSAFRKEREKLARKSFRQRNLQDSPIHEQYRVARNSF</sequence>
<keyword evidence="2" id="KW-1185">Reference proteome</keyword>
<reference evidence="1" key="1">
    <citation type="submission" date="2023-03" db="EMBL/GenBank/DDBJ databases">
        <title>Massive genome expansion in bonnet fungi (Mycena s.s.) driven by repeated elements and novel gene families across ecological guilds.</title>
        <authorList>
            <consortium name="Lawrence Berkeley National Laboratory"/>
            <person name="Harder C.B."/>
            <person name="Miyauchi S."/>
            <person name="Viragh M."/>
            <person name="Kuo A."/>
            <person name="Thoen E."/>
            <person name="Andreopoulos B."/>
            <person name="Lu D."/>
            <person name="Skrede I."/>
            <person name="Drula E."/>
            <person name="Henrissat B."/>
            <person name="Morin E."/>
            <person name="Kohler A."/>
            <person name="Barry K."/>
            <person name="LaButti K."/>
            <person name="Morin E."/>
            <person name="Salamov A."/>
            <person name="Lipzen A."/>
            <person name="Mereny Z."/>
            <person name="Hegedus B."/>
            <person name="Baldrian P."/>
            <person name="Stursova M."/>
            <person name="Weitz H."/>
            <person name="Taylor A."/>
            <person name="Grigoriev I.V."/>
            <person name="Nagy L.G."/>
            <person name="Martin F."/>
            <person name="Kauserud H."/>
        </authorList>
    </citation>
    <scope>NUCLEOTIDE SEQUENCE</scope>
    <source>
        <strain evidence="1">CBHHK182m</strain>
    </source>
</reference>
<gene>
    <name evidence="1" type="ORF">B0H16DRAFT_1236997</name>
</gene>
<dbReference type="Proteomes" id="UP001215598">
    <property type="component" value="Unassembled WGS sequence"/>
</dbReference>
<dbReference type="AlphaFoldDB" id="A0AAD7IRB0"/>
<organism evidence="1 2">
    <name type="scientific">Mycena metata</name>
    <dbReference type="NCBI Taxonomy" id="1033252"/>
    <lineage>
        <taxon>Eukaryota</taxon>
        <taxon>Fungi</taxon>
        <taxon>Dikarya</taxon>
        <taxon>Basidiomycota</taxon>
        <taxon>Agaricomycotina</taxon>
        <taxon>Agaricomycetes</taxon>
        <taxon>Agaricomycetidae</taxon>
        <taxon>Agaricales</taxon>
        <taxon>Marasmiineae</taxon>
        <taxon>Mycenaceae</taxon>
        <taxon>Mycena</taxon>
    </lineage>
</organism>
<accession>A0AAD7IRB0</accession>
<protein>
    <recommendedName>
        <fullName evidence="3">Endonuclease/exonuclease/phosphatase domain-containing protein</fullName>
    </recommendedName>
</protein>
<dbReference type="InterPro" id="IPR036691">
    <property type="entry name" value="Endo/exonu/phosph_ase_sf"/>
</dbReference>
<proteinExistence type="predicted"/>
<comment type="caution">
    <text evidence="1">The sequence shown here is derived from an EMBL/GenBank/DDBJ whole genome shotgun (WGS) entry which is preliminary data.</text>
</comment>